<feature type="compositionally biased region" description="Low complexity" evidence="12">
    <location>
        <begin position="834"/>
        <end position="846"/>
    </location>
</feature>
<dbReference type="InterPro" id="IPR017071">
    <property type="entry name" value="TF_Spt5_eukaryote"/>
</dbReference>
<keyword evidence="6" id="KW-0677">Repeat</keyword>
<dbReference type="KEGG" id="aqu:100633418"/>
<evidence type="ECO:0000256" key="5">
    <source>
        <dbReference type="ARBA" id="ARBA00022553"/>
    </source>
</evidence>
<dbReference type="InParanoid" id="A0A1X7VJR0"/>
<dbReference type="InterPro" id="IPR008991">
    <property type="entry name" value="Translation_prot_SH3-like_sf"/>
</dbReference>
<comment type="subcellular location">
    <subcellularLocation>
        <location evidence="1 11">Nucleus</location>
    </subcellularLocation>
</comment>
<feature type="compositionally biased region" description="Acidic residues" evidence="12">
    <location>
        <begin position="42"/>
        <end position="61"/>
    </location>
</feature>
<dbReference type="Pfam" id="PF23290">
    <property type="entry name" value="KOW5_SPT5"/>
    <property type="match status" value="1"/>
</dbReference>
<dbReference type="CDD" id="cd06086">
    <property type="entry name" value="KOW_Spt5_6"/>
    <property type="match status" value="1"/>
</dbReference>
<accession>A0A1X7VJR0</accession>
<evidence type="ECO:0000256" key="10">
    <source>
        <dbReference type="ARBA" id="ARBA00023242"/>
    </source>
</evidence>
<dbReference type="FunCoup" id="A0A1X7VJR0">
    <property type="interactions" value="1010"/>
</dbReference>
<dbReference type="GO" id="GO:0003729">
    <property type="term" value="F:mRNA binding"/>
    <property type="evidence" value="ECO:0007669"/>
    <property type="project" value="TreeGrafter"/>
</dbReference>
<feature type="domain" description="KOW" evidence="14">
    <location>
        <begin position="552"/>
        <end position="579"/>
    </location>
</feature>
<evidence type="ECO:0000256" key="12">
    <source>
        <dbReference type="SAM" id="MobiDB-lite"/>
    </source>
</evidence>
<dbReference type="CDD" id="cd06082">
    <property type="entry name" value="KOW_Spt5_2"/>
    <property type="match status" value="1"/>
</dbReference>
<dbReference type="InterPro" id="IPR041973">
    <property type="entry name" value="KOW_Spt5_1"/>
</dbReference>
<dbReference type="PANTHER" id="PTHR11125:SF7">
    <property type="entry name" value="TRANSCRIPTION ELONGATION FACTOR SPT5"/>
    <property type="match status" value="1"/>
</dbReference>
<evidence type="ECO:0000256" key="6">
    <source>
        <dbReference type="ARBA" id="ARBA00022737"/>
    </source>
</evidence>
<dbReference type="FunFam" id="3.30.70.940:FF:000005">
    <property type="entry name" value="Transcription elongation factor SPT5"/>
    <property type="match status" value="1"/>
</dbReference>
<dbReference type="Pfam" id="PF03439">
    <property type="entry name" value="Spt5-NGN"/>
    <property type="match status" value="1"/>
</dbReference>
<dbReference type="Pfam" id="PF23037">
    <property type="entry name" value="KOWx_SPT5"/>
    <property type="match status" value="1"/>
</dbReference>
<dbReference type="Gene3D" id="3.30.70.940">
    <property type="entry name" value="NusG, N-terminal domain"/>
    <property type="match status" value="1"/>
</dbReference>
<dbReference type="GO" id="GO:0006357">
    <property type="term" value="P:regulation of transcription by RNA polymerase II"/>
    <property type="evidence" value="ECO:0007669"/>
    <property type="project" value="InterPro"/>
</dbReference>
<keyword evidence="7" id="KW-0805">Transcription regulation</keyword>
<feature type="region of interest" description="Disordered" evidence="12">
    <location>
        <begin position="1"/>
        <end position="77"/>
    </location>
</feature>
<sequence>MSDSEESAFSEEEEEEEEEEEDDEEEEREYGHFKKRPRSEFIQDEAEETDDEEDEYEEEEHDFVKMTSGPRDKGVYDERDVTGARNLMLKTILTEENEDEVEAYLKQKYASAPSASVEEMEEQPREIIQQSLLPGVKDPNLWTVKCRIGTEKETVMTLMRKFITLQTTDTPLLIKSATAVEGLHGYIYVESYKQQHVKQAIEDIGNLAMGKWNQMMVPVNEMTDVLRVVKDSASRNLRQGSWVRIKRGIYRDDIAQVDYVDTSRNKVVLKMLPRVDYTSKKGALKGTDDDANRKRRKSRPPAKLFDPEAIRELGGLISYDGDFLVFEGNHFRNGFMYKQFGMNAIIFEGVKPTLGELEKFEATPEEVEVEVSGSAIGAAGLEPGDLVEVCEGDLMHLQGSVISIDGNNVTVLPKHEDLRDPLEFNISELRKFFQVGDHVKVIAGRHEGETGLVVRIENNLAIIFVDLTMHELKVRPRDLQLCLEKSSGVDTSGHFQLGDLVMLDQQTVGVITRMEKEVFKVLTQHGKEQSVKQHSVQLRKTRAVALDSHQNSISAKDIVRVVKGTHIGKQGEVKHVYKGYVFIHARNVMENGGVIVTRSKDLELAGSTSNAQALTGFQSPRLASPSPHRGGGRGRGGRGGGGGGGRFNTRDTSLIGKTVKIIQGPYKGYVGIVKDCTDSTARVELHTKCQTINVDKTRLSVITGQESAGMMSSWGRTPQFGAATPAYGNMTPLPGGGGRTPLYGSMTPSHSGDGGRTPSYNNPGYMTPSHDPSRTPLHGGSAWDPSITNTPARTDEWTNYGSAPSPSGTYANPATPGSVQYDNPSTPSAYIADSPQSNSSSHYGSHYSARTPMYSSDYKYTPSPTNYNPMTPGSNLEYSPRTPGSPLDTGDLGFPPDIEVMVKDLYHDSSLAGKVGVIKSAVGGRVSVYLYDDGQDVDIPMSFLTHVPPMKGDKIKCIKGVHTGNTGYLMNIDEGDGIVKLDSDGSLKIITLNELAKLVTRT</sequence>
<dbReference type="AlphaFoldDB" id="A0A1X7VJR0"/>
<feature type="domain" description="KOW" evidence="14">
    <location>
        <begin position="236"/>
        <end position="263"/>
    </location>
</feature>
<dbReference type="Pfam" id="PF23288">
    <property type="entry name" value="KOW6_SPT5"/>
    <property type="match status" value="1"/>
</dbReference>
<dbReference type="GO" id="GO:0032044">
    <property type="term" value="C:DSIF complex"/>
    <property type="evidence" value="ECO:0007669"/>
    <property type="project" value="TreeGrafter"/>
</dbReference>
<evidence type="ECO:0000256" key="8">
    <source>
        <dbReference type="ARBA" id="ARBA00023159"/>
    </source>
</evidence>
<dbReference type="SMART" id="SM00738">
    <property type="entry name" value="NGN"/>
    <property type="match status" value="1"/>
</dbReference>
<dbReference type="FunFam" id="2.30.30.30:FF:000013">
    <property type="entry name" value="Transcription elongation factor SPT5"/>
    <property type="match status" value="1"/>
</dbReference>
<keyword evidence="4" id="KW-0678">Repressor</keyword>
<keyword evidence="17" id="KW-1185">Reference proteome</keyword>
<dbReference type="InterPro" id="IPR039659">
    <property type="entry name" value="SPT5"/>
</dbReference>
<dbReference type="FunFam" id="2.30.30.30:FF:000016">
    <property type="entry name" value="Transcription elongation factor SPT5"/>
    <property type="match status" value="1"/>
</dbReference>
<feature type="compositionally biased region" description="Gly residues" evidence="12">
    <location>
        <begin position="637"/>
        <end position="646"/>
    </location>
</feature>
<feature type="region of interest" description="Disordered" evidence="12">
    <location>
        <begin position="282"/>
        <end position="302"/>
    </location>
</feature>
<comment type="similarity">
    <text evidence="2 11">Belongs to the SPT5 family.</text>
</comment>
<dbReference type="CDD" id="cd09888">
    <property type="entry name" value="NGN_Euk"/>
    <property type="match status" value="1"/>
</dbReference>
<dbReference type="Proteomes" id="UP000007879">
    <property type="component" value="Unassembled WGS sequence"/>
</dbReference>
<dbReference type="InterPro" id="IPR041976">
    <property type="entry name" value="KOW_Spt5_3"/>
</dbReference>
<dbReference type="Pfam" id="PF00467">
    <property type="entry name" value="KOW"/>
    <property type="match status" value="1"/>
</dbReference>
<proteinExistence type="inferred from homology"/>
<dbReference type="InterPro" id="IPR041977">
    <property type="entry name" value="KOW_Spt5_4"/>
</dbReference>
<evidence type="ECO:0000256" key="9">
    <source>
        <dbReference type="ARBA" id="ARBA00023163"/>
    </source>
</evidence>
<keyword evidence="8" id="KW-0010">Activator</keyword>
<feature type="compositionally biased region" description="Acidic residues" evidence="12">
    <location>
        <begin position="1"/>
        <end position="28"/>
    </location>
</feature>
<evidence type="ECO:0000256" key="2">
    <source>
        <dbReference type="ARBA" id="ARBA00006956"/>
    </source>
</evidence>
<protein>
    <recommendedName>
        <fullName evidence="3 11">Transcription elongation factor SPT5</fullName>
    </recommendedName>
</protein>
<feature type="compositionally biased region" description="Polar residues" evidence="12">
    <location>
        <begin position="786"/>
        <end position="828"/>
    </location>
</feature>
<dbReference type="InterPro" id="IPR041980">
    <property type="entry name" value="KOW_Spt5_6_metazoa"/>
</dbReference>
<evidence type="ECO:0000256" key="3">
    <source>
        <dbReference type="ARBA" id="ARBA00020181"/>
    </source>
</evidence>
<dbReference type="InterPro" id="IPR014722">
    <property type="entry name" value="Rib_uL2_dom2"/>
</dbReference>
<dbReference type="Pfam" id="PF23284">
    <property type="entry name" value="KOW2_Spt5"/>
    <property type="match status" value="1"/>
</dbReference>
<dbReference type="CDD" id="cd06085">
    <property type="entry name" value="KOW_Spt5_5"/>
    <property type="match status" value="1"/>
</dbReference>
<dbReference type="CDD" id="cd06081">
    <property type="entry name" value="KOW_Spt5_1"/>
    <property type="match status" value="1"/>
</dbReference>
<name>A0A1X7VJR0_AMPQE</name>
<feature type="domain" description="KOW" evidence="14">
    <location>
        <begin position="948"/>
        <end position="975"/>
    </location>
</feature>
<dbReference type="InterPro" id="IPR057934">
    <property type="entry name" value="KOW_Spt5_7"/>
</dbReference>
<feature type="region of interest" description="Disordered" evidence="12">
    <location>
        <begin position="614"/>
        <end position="651"/>
    </location>
</feature>
<dbReference type="Pfam" id="PF23287">
    <property type="entry name" value="KOW7_SPT5"/>
    <property type="match status" value="1"/>
</dbReference>
<dbReference type="Gene3D" id="2.30.30.30">
    <property type="match status" value="4"/>
</dbReference>
<dbReference type="PANTHER" id="PTHR11125">
    <property type="entry name" value="SUPPRESSOR OF TY 5"/>
    <property type="match status" value="1"/>
</dbReference>
<dbReference type="Pfam" id="PF23291">
    <property type="entry name" value="KOW4_SPT5"/>
    <property type="match status" value="1"/>
</dbReference>
<evidence type="ECO:0000256" key="7">
    <source>
        <dbReference type="ARBA" id="ARBA00023015"/>
    </source>
</evidence>
<dbReference type="CDD" id="cd06084">
    <property type="entry name" value="KOW_Spt5_4"/>
    <property type="match status" value="1"/>
</dbReference>
<dbReference type="CDD" id="cd06083">
    <property type="entry name" value="KOW_Spt5_3"/>
    <property type="match status" value="1"/>
</dbReference>
<reference evidence="16" key="2">
    <citation type="submission" date="2017-05" db="UniProtKB">
        <authorList>
            <consortium name="EnsemblMetazoa"/>
        </authorList>
    </citation>
    <scope>IDENTIFICATION</scope>
</reference>
<evidence type="ECO:0000256" key="4">
    <source>
        <dbReference type="ARBA" id="ARBA00022491"/>
    </source>
</evidence>
<feature type="region of interest" description="Disordered" evidence="12">
    <location>
        <begin position="864"/>
        <end position="891"/>
    </location>
</feature>
<dbReference type="Pfam" id="PF23042">
    <property type="entry name" value="KOW1_SPT5"/>
    <property type="match status" value="1"/>
</dbReference>
<keyword evidence="5" id="KW-0597">Phosphoprotein</keyword>
<dbReference type="PIRSF" id="PIRSF036945">
    <property type="entry name" value="Spt5"/>
    <property type="match status" value="1"/>
</dbReference>
<dbReference type="EnsemblMetazoa" id="Aqu2.1.39697_001">
    <property type="protein sequence ID" value="Aqu2.1.39697_001"/>
    <property type="gene ID" value="Aqu2.1.39697"/>
</dbReference>
<feature type="domain" description="NusG-like N-terminal" evidence="13">
    <location>
        <begin position="138"/>
        <end position="229"/>
    </location>
</feature>
<feature type="domain" description="KOW" evidence="14">
    <location>
        <begin position="380"/>
        <end position="407"/>
    </location>
</feature>
<keyword evidence="10 11" id="KW-0539">Nucleus</keyword>
<dbReference type="GO" id="GO:0006368">
    <property type="term" value="P:transcription elongation by RNA polymerase II"/>
    <property type="evidence" value="ECO:0007669"/>
    <property type="project" value="TreeGrafter"/>
</dbReference>
<evidence type="ECO:0000256" key="1">
    <source>
        <dbReference type="ARBA" id="ARBA00004123"/>
    </source>
</evidence>
<dbReference type="Pfam" id="PF11942">
    <property type="entry name" value="Spt5_N"/>
    <property type="match status" value="1"/>
</dbReference>
<dbReference type="InterPro" id="IPR022581">
    <property type="entry name" value="Spt5_N"/>
</dbReference>
<feature type="domain" description="KOW" evidence="14">
    <location>
        <begin position="432"/>
        <end position="459"/>
    </location>
</feature>
<gene>
    <name evidence="16" type="primary">100633418</name>
</gene>
<dbReference type="InterPro" id="IPR005824">
    <property type="entry name" value="KOW"/>
</dbReference>
<evidence type="ECO:0000313" key="16">
    <source>
        <dbReference type="EnsemblMetazoa" id="Aqu2.1.39697_001"/>
    </source>
</evidence>
<dbReference type="InterPro" id="IPR041978">
    <property type="entry name" value="KOW_Spt5_5"/>
</dbReference>
<dbReference type="SMART" id="SM01104">
    <property type="entry name" value="CTD"/>
    <property type="match status" value="1"/>
</dbReference>
<dbReference type="SUPFAM" id="SSF50104">
    <property type="entry name" value="Translation proteins SH3-like domain"/>
    <property type="match status" value="1"/>
</dbReference>
<dbReference type="InterPro" id="IPR041975">
    <property type="entry name" value="KOW_Spt5_2"/>
</dbReference>
<dbReference type="InterPro" id="IPR039385">
    <property type="entry name" value="NGN_Euk"/>
</dbReference>
<feature type="domain" description="Spt5 C-terminal" evidence="15">
    <location>
        <begin position="721"/>
        <end position="883"/>
    </location>
</feature>
<keyword evidence="9 11" id="KW-0804">Transcription</keyword>
<dbReference type="STRING" id="400682.A0A1X7VJR0"/>
<organism evidence="16">
    <name type="scientific">Amphimedon queenslandica</name>
    <name type="common">Sponge</name>
    <dbReference type="NCBI Taxonomy" id="400682"/>
    <lineage>
        <taxon>Eukaryota</taxon>
        <taxon>Metazoa</taxon>
        <taxon>Porifera</taxon>
        <taxon>Demospongiae</taxon>
        <taxon>Heteroscleromorpha</taxon>
        <taxon>Haplosclerida</taxon>
        <taxon>Niphatidae</taxon>
        <taxon>Amphimedon</taxon>
    </lineage>
</organism>
<dbReference type="InterPro" id="IPR036735">
    <property type="entry name" value="NGN_dom_sf"/>
</dbReference>
<evidence type="ECO:0000256" key="11">
    <source>
        <dbReference type="PIRNR" id="PIRNR036945"/>
    </source>
</evidence>
<dbReference type="InterPro" id="IPR005100">
    <property type="entry name" value="NGN-domain"/>
</dbReference>
<feature type="compositionally biased region" description="Polar residues" evidence="12">
    <location>
        <begin position="864"/>
        <end position="877"/>
    </location>
</feature>
<dbReference type="OrthoDB" id="28901at2759"/>
<feature type="region of interest" description="Disordered" evidence="12">
    <location>
        <begin position="731"/>
        <end position="846"/>
    </location>
</feature>
<dbReference type="GO" id="GO:0032784">
    <property type="term" value="P:regulation of DNA-templated transcription elongation"/>
    <property type="evidence" value="ECO:0007669"/>
    <property type="project" value="InterPro"/>
</dbReference>
<feature type="domain" description="KOW" evidence="14">
    <location>
        <begin position="652"/>
        <end position="679"/>
    </location>
</feature>
<dbReference type="InterPro" id="IPR006645">
    <property type="entry name" value="NGN-like_dom"/>
</dbReference>
<reference evidence="17" key="1">
    <citation type="journal article" date="2010" name="Nature">
        <title>The Amphimedon queenslandica genome and the evolution of animal complexity.</title>
        <authorList>
            <person name="Srivastava M."/>
            <person name="Simakov O."/>
            <person name="Chapman J."/>
            <person name="Fahey B."/>
            <person name="Gauthier M.E."/>
            <person name="Mitros T."/>
            <person name="Richards G.S."/>
            <person name="Conaco C."/>
            <person name="Dacre M."/>
            <person name="Hellsten U."/>
            <person name="Larroux C."/>
            <person name="Putnam N.H."/>
            <person name="Stanke M."/>
            <person name="Adamska M."/>
            <person name="Darling A."/>
            <person name="Degnan S.M."/>
            <person name="Oakley T.H."/>
            <person name="Plachetzki D.C."/>
            <person name="Zhai Y."/>
            <person name="Adamski M."/>
            <person name="Calcino A."/>
            <person name="Cummins S.F."/>
            <person name="Goodstein D.M."/>
            <person name="Harris C."/>
            <person name="Jackson D.J."/>
            <person name="Leys S.P."/>
            <person name="Shu S."/>
            <person name="Woodcroft B.J."/>
            <person name="Vervoort M."/>
            <person name="Kosik K.S."/>
            <person name="Manning G."/>
            <person name="Degnan B.M."/>
            <person name="Rokhsar D.S."/>
        </authorList>
    </citation>
    <scope>NUCLEOTIDE SEQUENCE [LARGE SCALE GENOMIC DNA]</scope>
</reference>
<evidence type="ECO:0000259" key="13">
    <source>
        <dbReference type="SMART" id="SM00738"/>
    </source>
</evidence>
<evidence type="ECO:0000259" key="14">
    <source>
        <dbReference type="SMART" id="SM00739"/>
    </source>
</evidence>
<dbReference type="EnsemblMetazoa" id="XM_011411950.2">
    <property type="protein sequence ID" value="XP_011410252.2"/>
    <property type="gene ID" value="LOC100633418"/>
</dbReference>
<evidence type="ECO:0000259" key="15">
    <source>
        <dbReference type="SMART" id="SM01104"/>
    </source>
</evidence>
<dbReference type="InterPro" id="IPR057936">
    <property type="entry name" value="KOWx_Spt5"/>
</dbReference>
<evidence type="ECO:0000313" key="17">
    <source>
        <dbReference type="Proteomes" id="UP000007879"/>
    </source>
</evidence>
<dbReference type="eggNOG" id="KOG1999">
    <property type="taxonomic scope" value="Eukaryota"/>
</dbReference>
<dbReference type="InterPro" id="IPR024945">
    <property type="entry name" value="Spt5_C_dom"/>
</dbReference>
<dbReference type="SMART" id="SM00739">
    <property type="entry name" value="KOW"/>
    <property type="match status" value="6"/>
</dbReference>